<evidence type="ECO:0000256" key="1">
    <source>
        <dbReference type="SAM" id="Phobius"/>
    </source>
</evidence>
<evidence type="ECO:0000313" key="3">
    <source>
        <dbReference type="Proteomes" id="UP000243096"/>
    </source>
</evidence>
<dbReference type="InterPro" id="IPR003474">
    <property type="entry name" value="Glcn_transporter"/>
</dbReference>
<feature type="transmembrane region" description="Helical" evidence="1">
    <location>
        <begin position="442"/>
        <end position="463"/>
    </location>
</feature>
<dbReference type="RefSeq" id="WP_104077349.1">
    <property type="nucleotide sequence ID" value="NZ_CP062179.1"/>
</dbReference>
<keyword evidence="3" id="KW-1185">Reference proteome</keyword>
<dbReference type="PANTHER" id="PTHR30354">
    <property type="entry name" value="GNT FAMILY GLUCONATE TRANSPORTER"/>
    <property type="match status" value="1"/>
</dbReference>
<sequence length="466" mass="48735">MSFLIVIAALAFLMFAAYRGYSVILFAPVAALGAVLLTDPTAVAPVFSGIFMEKLVGFIKLYFPVFLLGAVFGKVIELSGFSESIVAAAIRYIGRSRANAVIVAVCALLTYGGVSLFVVVFAVYPFAAELYRQSNIPKRLMPGAIALGAFSFTMDALPGTPQLPNIIPTTFFKTTAWAAPALSMIGAAFILVVGLAYLEWRRRTALKRGEGYGTSLVNEPEHVESANLPHPALAIAPLVLVGVANFALTELLPQWYGAEYTVAPSVLPGVHPPLSIATKGVIAIWAVEGALLLGIVLVLLSAFNRVRERFASGTKAAVAGALLASLNTASEYGFGGVIAALPGFLVVSDALRSIPNPLVNAAISVSSLAGITGSASGGMSIALAAMSNMFVEAAQAAQIPLDVLHRIVSMASGGMDTLPHNGAVITLLAVTGLTHRESYRDIFAVTVIKTLAVFFVIAVFYVTGLV</sequence>
<dbReference type="PANTHER" id="PTHR30354:SF7">
    <property type="entry name" value="BLL7963 PROTEIN"/>
    <property type="match status" value="1"/>
</dbReference>
<feature type="transmembrane region" description="Helical" evidence="1">
    <location>
        <begin position="232"/>
        <end position="256"/>
    </location>
</feature>
<keyword evidence="1" id="KW-1133">Transmembrane helix</keyword>
<dbReference type="EMBL" id="PRDW01000006">
    <property type="protein sequence ID" value="PPB83661.1"/>
    <property type="molecule type" value="Genomic_DNA"/>
</dbReference>
<dbReference type="OrthoDB" id="86125at2"/>
<keyword evidence="1" id="KW-0812">Transmembrane</keyword>
<accession>A0A2P5KAC7</accession>
<dbReference type="GO" id="GO:0005886">
    <property type="term" value="C:plasma membrane"/>
    <property type="evidence" value="ECO:0007669"/>
    <property type="project" value="TreeGrafter"/>
</dbReference>
<feature type="transmembrane region" description="Helical" evidence="1">
    <location>
        <begin position="276"/>
        <end position="300"/>
    </location>
</feature>
<name>A0A2P5KAC7_9BURK</name>
<dbReference type="AlphaFoldDB" id="A0A2P5KAC7"/>
<feature type="transmembrane region" description="Helical" evidence="1">
    <location>
        <begin position="177"/>
        <end position="198"/>
    </location>
</feature>
<comment type="caution">
    <text evidence="2">The sequence shown here is derived from an EMBL/GenBank/DDBJ whole genome shotgun (WGS) entry which is preliminary data.</text>
</comment>
<organism evidence="2 3">
    <name type="scientific">Mycetohabitans endofungorum</name>
    <dbReference type="NCBI Taxonomy" id="417203"/>
    <lineage>
        <taxon>Bacteria</taxon>
        <taxon>Pseudomonadati</taxon>
        <taxon>Pseudomonadota</taxon>
        <taxon>Betaproteobacteria</taxon>
        <taxon>Burkholderiales</taxon>
        <taxon>Burkholderiaceae</taxon>
        <taxon>Mycetohabitans</taxon>
    </lineage>
</organism>
<keyword evidence="1" id="KW-0472">Membrane</keyword>
<gene>
    <name evidence="2" type="ORF">B0O95_10652</name>
</gene>
<dbReference type="Proteomes" id="UP000243096">
    <property type="component" value="Unassembled WGS sequence"/>
</dbReference>
<proteinExistence type="predicted"/>
<dbReference type="GO" id="GO:0015128">
    <property type="term" value="F:gluconate transmembrane transporter activity"/>
    <property type="evidence" value="ECO:0007669"/>
    <property type="project" value="InterPro"/>
</dbReference>
<protein>
    <submittedName>
        <fullName evidence="2">H+/gluconate symporter-like permease</fullName>
    </submittedName>
</protein>
<reference evidence="2 3" key="1">
    <citation type="submission" date="2018-01" db="EMBL/GenBank/DDBJ databases">
        <title>Genomic Encyclopedia of Type Strains, Phase III (KMG-III): the genomes of soil and plant-associated and newly described type strains.</title>
        <authorList>
            <person name="Whitman W."/>
        </authorList>
    </citation>
    <scope>NUCLEOTIDE SEQUENCE [LARGE SCALE GENOMIC DNA]</scope>
    <source>
        <strain evidence="2 3">HKI456</strain>
    </source>
</reference>
<feature type="transmembrane region" description="Helical" evidence="1">
    <location>
        <begin position="100"/>
        <end position="127"/>
    </location>
</feature>
<evidence type="ECO:0000313" key="2">
    <source>
        <dbReference type="EMBL" id="PPB83661.1"/>
    </source>
</evidence>